<dbReference type="Proteomes" id="UP000279259">
    <property type="component" value="Unassembled WGS sequence"/>
</dbReference>
<comment type="subcellular location">
    <subcellularLocation>
        <location evidence="1">Nucleus</location>
    </subcellularLocation>
</comment>
<evidence type="ECO:0000256" key="2">
    <source>
        <dbReference type="ARBA" id="ARBA00009543"/>
    </source>
</evidence>
<dbReference type="FunFam" id="1.10.10.10:FF:000035">
    <property type="entry name" value="General transcription factor IIF subunit 2"/>
    <property type="match status" value="1"/>
</dbReference>
<comment type="caution">
    <text evidence="13">The sequence shown here is derived from an EMBL/GenBank/DDBJ whole genome shotgun (WGS) entry which is preliminary data.</text>
</comment>
<evidence type="ECO:0000259" key="12">
    <source>
        <dbReference type="Pfam" id="PF17683"/>
    </source>
</evidence>
<dbReference type="Pfam" id="PF17683">
    <property type="entry name" value="TFIIF_beta_N"/>
    <property type="match status" value="1"/>
</dbReference>
<feature type="compositionally biased region" description="Acidic residues" evidence="10">
    <location>
        <begin position="308"/>
        <end position="327"/>
    </location>
</feature>
<evidence type="ECO:0000313" key="13">
    <source>
        <dbReference type="EMBL" id="RSH91542.1"/>
    </source>
</evidence>
<dbReference type="InterPro" id="IPR040450">
    <property type="entry name" value="TFIIF_beta_HTH"/>
</dbReference>
<dbReference type="OrthoDB" id="449280at2759"/>
<accession>A0A427YKC4</accession>
<dbReference type="EMBL" id="RSCD01000008">
    <property type="protein sequence ID" value="RSH91542.1"/>
    <property type="molecule type" value="Genomic_DNA"/>
</dbReference>
<dbReference type="InterPro" id="IPR036390">
    <property type="entry name" value="WH_DNA-bd_sf"/>
</dbReference>
<dbReference type="InterPro" id="IPR003196">
    <property type="entry name" value="TFIIF_beta"/>
</dbReference>
<feature type="compositionally biased region" description="Basic and acidic residues" evidence="10">
    <location>
        <begin position="55"/>
        <end position="73"/>
    </location>
</feature>
<evidence type="ECO:0000256" key="1">
    <source>
        <dbReference type="ARBA" id="ARBA00004123"/>
    </source>
</evidence>
<dbReference type="InterPro" id="IPR011039">
    <property type="entry name" value="TFIIF_interaction"/>
</dbReference>
<evidence type="ECO:0000256" key="6">
    <source>
        <dbReference type="ARBA" id="ARBA00023163"/>
    </source>
</evidence>
<dbReference type="PANTHER" id="PTHR10445">
    <property type="entry name" value="GENERAL TRANSCRIPTION FACTOR IIF SUBUNIT 2"/>
    <property type="match status" value="1"/>
</dbReference>
<feature type="region of interest" description="Disordered" evidence="10">
    <location>
        <begin position="284"/>
        <end position="327"/>
    </location>
</feature>
<dbReference type="SUPFAM" id="SSF46785">
    <property type="entry name" value="Winged helix' DNA-binding domain"/>
    <property type="match status" value="1"/>
</dbReference>
<keyword evidence="7" id="KW-0539">Nucleus</keyword>
<dbReference type="AlphaFoldDB" id="A0A427YKC4"/>
<dbReference type="InterPro" id="IPR036388">
    <property type="entry name" value="WH-like_DNA-bd_sf"/>
</dbReference>
<dbReference type="SUPFAM" id="SSF50916">
    <property type="entry name" value="Rap30/74 interaction domains"/>
    <property type="match status" value="1"/>
</dbReference>
<dbReference type="Pfam" id="PF02270">
    <property type="entry name" value="TFIIF_beta"/>
    <property type="match status" value="1"/>
</dbReference>
<dbReference type="CDD" id="cd07980">
    <property type="entry name" value="TFIIF_beta"/>
    <property type="match status" value="1"/>
</dbReference>
<dbReference type="GO" id="GO:0005674">
    <property type="term" value="C:transcription factor TFIIF complex"/>
    <property type="evidence" value="ECO:0007669"/>
    <property type="project" value="InterPro"/>
</dbReference>
<dbReference type="GO" id="GO:0003677">
    <property type="term" value="F:DNA binding"/>
    <property type="evidence" value="ECO:0007669"/>
    <property type="project" value="UniProtKB-KW"/>
</dbReference>
<dbReference type="STRING" id="1890683.A0A427YKC4"/>
<evidence type="ECO:0000256" key="8">
    <source>
        <dbReference type="ARBA" id="ARBA00081473"/>
    </source>
</evidence>
<keyword evidence="6" id="KW-0804">Transcription</keyword>
<dbReference type="Gene3D" id="1.10.10.10">
    <property type="entry name" value="Winged helix-like DNA-binding domain superfamily/Winged helix DNA-binding domain"/>
    <property type="match status" value="1"/>
</dbReference>
<evidence type="ECO:0000256" key="7">
    <source>
        <dbReference type="ARBA" id="ARBA00023242"/>
    </source>
</evidence>
<dbReference type="GO" id="GO:0006367">
    <property type="term" value="P:transcription initiation at RNA polymerase II promoter"/>
    <property type="evidence" value="ECO:0007669"/>
    <property type="project" value="InterPro"/>
</dbReference>
<evidence type="ECO:0000313" key="14">
    <source>
        <dbReference type="Proteomes" id="UP000279259"/>
    </source>
</evidence>
<name>A0A427YKC4_9TREE</name>
<sequence length="327" mass="36908">MVWAVKVPRFLLERWERVPEAGIELGTLVVDNSVVPAKVTLRLPDTSVLHLENGAAKKDEHDEEQEPLHEAGPSRRHVPLKYDTTGIPDEYEVNVPVERARNTWVFSERVRTWAEMGGGSNRAAQATGKRKREKANPKLVGAVQHECTVRPINSAKYRKILEQRRLESEHSRRPVQMLDEATMSRGRLNQMASGYANAASGFGRGLVSRKATVAAGEKYARLERNELIDRLFALFAEKPYWGISALRTTLQQPDAYLREVLPEVAEMIQQGPYKNCWTLKDTWRPSAGGEGREGVQTANEDDGKLEQGDDEDMEGSDEEEDFEEVLE</sequence>
<keyword evidence="14" id="KW-1185">Reference proteome</keyword>
<protein>
    <recommendedName>
        <fullName evidence="3">Transcription initiation factor IIF subunit beta</fullName>
    </recommendedName>
    <alternativeName>
        <fullName evidence="9">TFIIF medium subunit</fullName>
    </alternativeName>
    <alternativeName>
        <fullName evidence="8">TFIIF-beta</fullName>
    </alternativeName>
</protein>
<feature type="region of interest" description="Disordered" evidence="10">
    <location>
        <begin position="55"/>
        <end position="80"/>
    </location>
</feature>
<dbReference type="InterPro" id="IPR040504">
    <property type="entry name" value="TFIIF_beta_N"/>
</dbReference>
<dbReference type="PANTHER" id="PTHR10445:SF0">
    <property type="entry name" value="GENERAL TRANSCRIPTION FACTOR IIF SUBUNIT 2"/>
    <property type="match status" value="1"/>
</dbReference>
<keyword evidence="4" id="KW-0805">Transcription regulation</keyword>
<feature type="domain" description="TFIIF beta subunit N-terminal" evidence="12">
    <location>
        <begin position="2"/>
        <end position="152"/>
    </location>
</feature>
<evidence type="ECO:0000256" key="4">
    <source>
        <dbReference type="ARBA" id="ARBA00023015"/>
    </source>
</evidence>
<evidence type="ECO:0000256" key="9">
    <source>
        <dbReference type="ARBA" id="ARBA00081863"/>
    </source>
</evidence>
<gene>
    <name evidence="13" type="ORF">EHS25_009841</name>
</gene>
<evidence type="ECO:0000256" key="10">
    <source>
        <dbReference type="SAM" id="MobiDB-lite"/>
    </source>
</evidence>
<evidence type="ECO:0000259" key="11">
    <source>
        <dbReference type="Pfam" id="PF02270"/>
    </source>
</evidence>
<organism evidence="13 14">
    <name type="scientific">Saitozyma podzolica</name>
    <dbReference type="NCBI Taxonomy" id="1890683"/>
    <lineage>
        <taxon>Eukaryota</taxon>
        <taxon>Fungi</taxon>
        <taxon>Dikarya</taxon>
        <taxon>Basidiomycota</taxon>
        <taxon>Agaricomycotina</taxon>
        <taxon>Tremellomycetes</taxon>
        <taxon>Tremellales</taxon>
        <taxon>Trimorphomycetaceae</taxon>
        <taxon>Saitozyma</taxon>
    </lineage>
</organism>
<comment type="similarity">
    <text evidence="2">Belongs to the TFIIF beta subunit family.</text>
</comment>
<keyword evidence="5" id="KW-0238">DNA-binding</keyword>
<proteinExistence type="inferred from homology"/>
<evidence type="ECO:0000256" key="5">
    <source>
        <dbReference type="ARBA" id="ARBA00023125"/>
    </source>
</evidence>
<feature type="domain" description="TFIIF beta subunit HTH" evidence="11">
    <location>
        <begin position="220"/>
        <end position="284"/>
    </location>
</feature>
<evidence type="ECO:0000256" key="3">
    <source>
        <dbReference type="ARBA" id="ARBA00021453"/>
    </source>
</evidence>
<reference evidence="13 14" key="1">
    <citation type="submission" date="2018-11" db="EMBL/GenBank/DDBJ databases">
        <title>Genome sequence of Saitozyma podzolica DSM 27192.</title>
        <authorList>
            <person name="Aliyu H."/>
            <person name="Gorte O."/>
            <person name="Ochsenreither K."/>
        </authorList>
    </citation>
    <scope>NUCLEOTIDE SEQUENCE [LARGE SCALE GENOMIC DNA]</scope>
    <source>
        <strain evidence="13 14">DSM 27192</strain>
    </source>
</reference>